<comment type="subcellular location">
    <subcellularLocation>
        <location evidence="1 4">Cell outer membrane</location>
    </subcellularLocation>
</comment>
<keyword evidence="5" id="KW-0732">Signal</keyword>
<reference evidence="8 9" key="1">
    <citation type="journal article" date="2016" name="BMC Genomics">
        <title>Genomic analysis of the nitrate-respiring Sphingopyxis granuli (formerly Sphingomonas macrogoltabida) strain TFA.</title>
        <authorList>
            <person name="Garcia-Romero I."/>
            <person name="Perez-Pulido A.J."/>
            <person name="Gonzalez-Flores Y.E."/>
            <person name="Reyes-Ramirez F."/>
            <person name="Santero E."/>
            <person name="Floriano B."/>
        </authorList>
    </citation>
    <scope>NUCLEOTIDE SEQUENCE [LARGE SCALE GENOMIC DNA]</scope>
    <source>
        <strain evidence="8 9">TFA</strain>
    </source>
</reference>
<dbReference type="Gene3D" id="2.170.130.10">
    <property type="entry name" value="TonB-dependent receptor, plug domain"/>
    <property type="match status" value="1"/>
</dbReference>
<evidence type="ECO:0000313" key="9">
    <source>
        <dbReference type="Proteomes" id="UP000058599"/>
    </source>
</evidence>
<evidence type="ECO:0000259" key="7">
    <source>
        <dbReference type="Pfam" id="PF07715"/>
    </source>
</evidence>
<dbReference type="GO" id="GO:0009279">
    <property type="term" value="C:cell outer membrane"/>
    <property type="evidence" value="ECO:0007669"/>
    <property type="project" value="UniProtKB-SubCell"/>
</dbReference>
<accession>A0AA86GNA9</accession>
<protein>
    <submittedName>
        <fullName evidence="8">TonB-dependent receptor</fullName>
    </submittedName>
</protein>
<dbReference type="PANTHER" id="PTHR47234:SF1">
    <property type="entry name" value="TONB-DEPENDENT RECEPTOR"/>
    <property type="match status" value="1"/>
</dbReference>
<dbReference type="Pfam" id="PF00593">
    <property type="entry name" value="TonB_dep_Rec_b-barrel"/>
    <property type="match status" value="1"/>
</dbReference>
<keyword evidence="2 4" id="KW-0472">Membrane</keyword>
<name>A0AA86GNA9_9SPHN</name>
<evidence type="ECO:0000256" key="4">
    <source>
        <dbReference type="RuleBase" id="RU003357"/>
    </source>
</evidence>
<dbReference type="RefSeq" id="WP_067186359.1">
    <property type="nucleotide sequence ID" value="NZ_CP012199.1"/>
</dbReference>
<dbReference type="InterPro" id="IPR012910">
    <property type="entry name" value="Plug_dom"/>
</dbReference>
<dbReference type="KEGG" id="sgi:SGRAN_3927"/>
<feature type="domain" description="TonB-dependent receptor-like beta-barrel" evidence="6">
    <location>
        <begin position="490"/>
        <end position="1030"/>
    </location>
</feature>
<comment type="similarity">
    <text evidence="4">Belongs to the TonB-dependent receptor family.</text>
</comment>
<keyword evidence="8" id="KW-0675">Receptor</keyword>
<dbReference type="Proteomes" id="UP000058599">
    <property type="component" value="Chromosome"/>
</dbReference>
<dbReference type="InterPro" id="IPR036942">
    <property type="entry name" value="Beta-barrel_TonB_sf"/>
</dbReference>
<proteinExistence type="inferred from homology"/>
<evidence type="ECO:0000256" key="3">
    <source>
        <dbReference type="ARBA" id="ARBA00023237"/>
    </source>
</evidence>
<dbReference type="PANTHER" id="PTHR47234">
    <property type="match status" value="1"/>
</dbReference>
<feature type="chain" id="PRO_5041743352" evidence="5">
    <location>
        <begin position="30"/>
        <end position="1073"/>
    </location>
</feature>
<dbReference type="SUPFAM" id="SSF56935">
    <property type="entry name" value="Porins"/>
    <property type="match status" value="1"/>
</dbReference>
<organism evidence="8 9">
    <name type="scientific">Sphingopyxis granuli</name>
    <dbReference type="NCBI Taxonomy" id="267128"/>
    <lineage>
        <taxon>Bacteria</taxon>
        <taxon>Pseudomonadati</taxon>
        <taxon>Pseudomonadota</taxon>
        <taxon>Alphaproteobacteria</taxon>
        <taxon>Sphingomonadales</taxon>
        <taxon>Sphingomonadaceae</taxon>
        <taxon>Sphingopyxis</taxon>
    </lineage>
</organism>
<keyword evidence="4" id="KW-0798">TonB box</keyword>
<dbReference type="AlphaFoldDB" id="A0AA86GNA9"/>
<dbReference type="InterPro" id="IPR037066">
    <property type="entry name" value="Plug_dom_sf"/>
</dbReference>
<evidence type="ECO:0000313" key="8">
    <source>
        <dbReference type="EMBL" id="AMG76257.1"/>
    </source>
</evidence>
<feature type="domain" description="TonB-dependent receptor plug" evidence="7">
    <location>
        <begin position="81"/>
        <end position="200"/>
    </location>
</feature>
<dbReference type="InterPro" id="IPR000531">
    <property type="entry name" value="Beta-barrel_TonB"/>
</dbReference>
<evidence type="ECO:0000259" key="6">
    <source>
        <dbReference type="Pfam" id="PF00593"/>
    </source>
</evidence>
<feature type="signal peptide" evidence="5">
    <location>
        <begin position="1"/>
        <end position="29"/>
    </location>
</feature>
<dbReference type="Gene3D" id="2.40.170.20">
    <property type="entry name" value="TonB-dependent receptor, beta-barrel domain"/>
    <property type="match status" value="1"/>
</dbReference>
<evidence type="ECO:0000256" key="5">
    <source>
        <dbReference type="SAM" id="SignalP"/>
    </source>
</evidence>
<evidence type="ECO:0000256" key="1">
    <source>
        <dbReference type="ARBA" id="ARBA00004442"/>
    </source>
</evidence>
<sequence length="1073" mass="115730">MKIGTRTSAILTATASLIAITMSAAPAQAQQAEDCSAYDTQAERDACAERVNTTVARPDSVSSDDGAIIVTGSRIRKSEFNSPDPIQIINPDLGQKQGQNQLADILQSSPVAAGSIQITSAISNSFVTNGGADAQTVSLRGLGAERTLVLLNGRRAGPAGVRGAVSSFDLNVLPLSVVKQVEVLKTGASSIYGSDAVAGVVNILTKTDTDGFEVGGFTSVPVHGGGETYDFNVTWGKRFDRGHVLATVDYYQQQNLRRNDRKFLGCQEEYLTREDGTRADIVDFRTGKPACNGIIGNLILTNNDFSGDPIVNDDGDLVGFQPTLLAPNGQQLFIGQYGSQFGQVGISFNDYGAFGISAPTDFFGLNFDGPSTGATNQYLPLEQMSDVFSKVTRLTGYLDASYELTDNVEIYTELLFNNRKSYNNSFQQVSVFQFTGDSTRTGALPVPITLLFCDPSVYNCTPGDLGDPFNTEFTGAFLLRPLVLTKSDFSTDVDYYRGVLGLRGDFGGLLSGWNWDVYGQYSRSDAKYTQDVVYQDSLDSQTFRTRSCVGLTTAIRGVPCIDIDFTDPRVLNGDFTPQERAFLFGKETGRTLFTQTSAEATVAGDLFELPAGKVGAAFGAQIRQDKINDTPGEVTLAGNAALRTSSGITAGKTVSKEVFGELQIPLIHDTPLIQRLTLSGAGRYTSVDATRRDGVKDSFSDATWKAGLDWEVTDWLRFRGTWGTSFRAPALFELFLENQTGFRDQQDIDICLNAATKLAAGTMSQRVYDNCIAAGVPANFTGATGSATVVSGGGIGQLKPETSTAKTASVVLTPDLSGVLWSGLKTSLAVDYFDIKVKDEITTLGAASIISGCYNSEFGLDDPLCDLITRAPSGPEEHNITDVRDTYVNINRQRNRGIDVTLLLDQDLGNLGSLAFRAQMTWQIEDKVALFDGFVIDDNGEAGDPKWVGDFNLAWEKGPWTLFYGLDVIGGTSNQQDLLDEQGSACRTSIFRPGGTFCPDTRLAPTFYHSMSVTRDVADRFEITVGVANIFDTAPPRASTIYTSVSALGQAPVFGSQYDYLGRRVFLRASGRF</sequence>
<evidence type="ECO:0000256" key="2">
    <source>
        <dbReference type="ARBA" id="ARBA00023136"/>
    </source>
</evidence>
<gene>
    <name evidence="8" type="ORF">SGRAN_3927</name>
</gene>
<keyword evidence="3" id="KW-0998">Cell outer membrane</keyword>
<keyword evidence="9" id="KW-1185">Reference proteome</keyword>
<dbReference type="EMBL" id="CP012199">
    <property type="protein sequence ID" value="AMG76257.1"/>
    <property type="molecule type" value="Genomic_DNA"/>
</dbReference>
<dbReference type="Pfam" id="PF07715">
    <property type="entry name" value="Plug"/>
    <property type="match status" value="1"/>
</dbReference>